<dbReference type="Proteomes" id="UP000054630">
    <property type="component" value="Unassembled WGS sequence"/>
</dbReference>
<dbReference type="STRING" id="6336.A0A0V0RQE4"/>
<evidence type="ECO:0000313" key="1">
    <source>
        <dbReference type="EMBL" id="KRX16639.1"/>
    </source>
</evidence>
<reference evidence="1 2" key="1">
    <citation type="submission" date="2015-01" db="EMBL/GenBank/DDBJ databases">
        <title>Evolution of Trichinella species and genotypes.</title>
        <authorList>
            <person name="Korhonen P.K."/>
            <person name="Edoardo P."/>
            <person name="Giuseppe L.R."/>
            <person name="Gasser R.B."/>
        </authorList>
    </citation>
    <scope>NUCLEOTIDE SEQUENCE [LARGE SCALE GENOMIC DNA]</scope>
    <source>
        <strain evidence="1">ISS37</strain>
    </source>
</reference>
<organism evidence="1 2">
    <name type="scientific">Trichinella nelsoni</name>
    <dbReference type="NCBI Taxonomy" id="6336"/>
    <lineage>
        <taxon>Eukaryota</taxon>
        <taxon>Metazoa</taxon>
        <taxon>Ecdysozoa</taxon>
        <taxon>Nematoda</taxon>
        <taxon>Enoplea</taxon>
        <taxon>Dorylaimia</taxon>
        <taxon>Trichinellida</taxon>
        <taxon>Trichinellidae</taxon>
        <taxon>Trichinella</taxon>
    </lineage>
</organism>
<dbReference type="AlphaFoldDB" id="A0A0V0RQE4"/>
<sequence>MKRCPETPGRLVDRAGIGFLTLLLSVRFTEEEKRKSNRIRDEGGEDWERKSWSYQDLRRKRSSKASDRTVELPRVDCNYAGLSGHVDWSELVVQS</sequence>
<proteinExistence type="predicted"/>
<name>A0A0V0RQE4_9BILA</name>
<evidence type="ECO:0000313" key="2">
    <source>
        <dbReference type="Proteomes" id="UP000054630"/>
    </source>
</evidence>
<protein>
    <submittedName>
        <fullName evidence="1">Uncharacterized protein</fullName>
    </submittedName>
</protein>
<accession>A0A0V0RQE4</accession>
<gene>
    <name evidence="1" type="ORF">T07_12044</name>
</gene>
<dbReference type="EMBL" id="JYDL01000103">
    <property type="protein sequence ID" value="KRX16639.1"/>
    <property type="molecule type" value="Genomic_DNA"/>
</dbReference>
<keyword evidence="2" id="KW-1185">Reference proteome</keyword>
<comment type="caution">
    <text evidence="1">The sequence shown here is derived from an EMBL/GenBank/DDBJ whole genome shotgun (WGS) entry which is preliminary data.</text>
</comment>